<evidence type="ECO:0000256" key="1">
    <source>
        <dbReference type="ARBA" id="ARBA00022737"/>
    </source>
</evidence>
<evidence type="ECO:0000256" key="2">
    <source>
        <dbReference type="RuleBase" id="RU369043"/>
    </source>
</evidence>
<evidence type="ECO:0000259" key="4">
    <source>
        <dbReference type="Pfam" id="PF24926"/>
    </source>
</evidence>
<gene>
    <name evidence="5" type="ORF">AMTR_s00012p00123010</name>
</gene>
<reference evidence="6" key="1">
    <citation type="journal article" date="2013" name="Science">
        <title>The Amborella genome and the evolution of flowering plants.</title>
        <authorList>
            <consortium name="Amborella Genome Project"/>
        </authorList>
    </citation>
    <scope>NUCLEOTIDE SEQUENCE [LARGE SCALE GENOMIC DNA]</scope>
</reference>
<dbReference type="HOGENOM" id="CLU_050600_0_0_1"/>
<dbReference type="InterPro" id="IPR056816">
    <property type="entry name" value="ACR2/9/10_N"/>
</dbReference>
<accession>W1PJ64</accession>
<proteinExistence type="predicted"/>
<dbReference type="STRING" id="13333.W1PJ64"/>
<dbReference type="Pfam" id="PF24931">
    <property type="entry name" value="ACT_ACR9_3rd"/>
    <property type="match status" value="1"/>
</dbReference>
<keyword evidence="1 2" id="KW-0677">Repeat</keyword>
<dbReference type="OMA" id="TCEQLHA"/>
<dbReference type="Pfam" id="PF24926">
    <property type="entry name" value="ACT_ACR9_C"/>
    <property type="match status" value="1"/>
</dbReference>
<dbReference type="InterPro" id="IPR045865">
    <property type="entry name" value="ACT-like_dom_sf"/>
</dbReference>
<feature type="domain" description="ACT" evidence="4">
    <location>
        <begin position="292"/>
        <end position="329"/>
    </location>
</feature>
<evidence type="ECO:0000313" key="6">
    <source>
        <dbReference type="Proteomes" id="UP000017836"/>
    </source>
</evidence>
<protein>
    <recommendedName>
        <fullName evidence="2">ACT domain-containing protein ACR</fullName>
    </recommendedName>
    <alternativeName>
        <fullName evidence="2">Protein ACT DOMAIN REPEATS</fullName>
    </alternativeName>
</protein>
<keyword evidence="6" id="KW-1185">Reference proteome</keyword>
<organism evidence="5 6">
    <name type="scientific">Amborella trichopoda</name>
    <dbReference type="NCBI Taxonomy" id="13333"/>
    <lineage>
        <taxon>Eukaryota</taxon>
        <taxon>Viridiplantae</taxon>
        <taxon>Streptophyta</taxon>
        <taxon>Embryophyta</taxon>
        <taxon>Tracheophyta</taxon>
        <taxon>Spermatophyta</taxon>
        <taxon>Magnoliopsida</taxon>
        <taxon>Amborellales</taxon>
        <taxon>Amborellaceae</taxon>
        <taxon>Amborella</taxon>
    </lineage>
</organism>
<dbReference type="eggNOG" id="ENOG502QPK3">
    <property type="taxonomic scope" value="Eukaryota"/>
</dbReference>
<dbReference type="InterPro" id="IPR056805">
    <property type="entry name" value="ACT_ACR9/10_C"/>
</dbReference>
<name>W1PJ64_AMBTC</name>
<dbReference type="InterPro" id="IPR040217">
    <property type="entry name" value="ACR1-12"/>
</dbReference>
<feature type="domain" description="ACT" evidence="3">
    <location>
        <begin position="12"/>
        <end position="90"/>
    </location>
</feature>
<dbReference type="EMBL" id="KI393609">
    <property type="protein sequence ID" value="ERN07774.1"/>
    <property type="molecule type" value="Genomic_DNA"/>
</dbReference>
<comment type="function">
    <text evidence="2">Binds amino acids.</text>
</comment>
<dbReference type="Pfam" id="PF24914">
    <property type="entry name" value="ACR10_N"/>
    <property type="match status" value="1"/>
</dbReference>
<dbReference type="SUPFAM" id="SSF55021">
    <property type="entry name" value="ACT-like"/>
    <property type="match status" value="1"/>
</dbReference>
<dbReference type="Proteomes" id="UP000017836">
    <property type="component" value="Unassembled WGS sequence"/>
</dbReference>
<dbReference type="AlphaFoldDB" id="W1PJ64"/>
<dbReference type="PANTHER" id="PTHR31096">
    <property type="entry name" value="ACT DOMAIN-CONTAINING PROTEIN ACR4-RELATED"/>
    <property type="match status" value="1"/>
</dbReference>
<evidence type="ECO:0000313" key="5">
    <source>
        <dbReference type="EMBL" id="ERN07774.1"/>
    </source>
</evidence>
<evidence type="ECO:0000259" key="3">
    <source>
        <dbReference type="Pfam" id="PF24914"/>
    </source>
</evidence>
<dbReference type="Gramene" id="ERN07774">
    <property type="protein sequence ID" value="ERN07774"/>
    <property type="gene ID" value="AMTR_s00012p00123010"/>
</dbReference>
<sequence length="362" mass="40681">MEVPNDDLVLIQPSQRPDESSVITVNCPNQTGFGCDLCRIVLEFGPSIVRGDVSTDGRWCYIVLWVLHSSGPLRDVKWSSIHKRLLYACPHPISYYNELYTPPKPSSMFLLKLCCLDRSGLLHDVTHVLCELELTVHRVKRASAHQKETEDACERLNAVLGESCISCEIQLAGPEYEIYHRGSSFLPPTVAEELFGSELLESEAHQLALLPDSLRQKTVSMTMDNSLSPAHTLLQITTIDQKGLLYDIMRTLKDYNIQIVDPEKQKALCSLLRMEMLHPLRIMIISRGPDPELLVANPVELSGKGRPRVFYDVTFALKMLGICNFLLKLGGKLFLIVSGKSTSFSWMTARNSLSEVVKPDIR</sequence>
<dbReference type="PANTHER" id="PTHR31096:SF65">
    <property type="entry name" value="ACT DOMAIN-CONTAINING PROTEIN ACR9"/>
    <property type="match status" value="1"/>
</dbReference>
<dbReference type="GO" id="GO:0016597">
    <property type="term" value="F:amino acid binding"/>
    <property type="evidence" value="ECO:0007669"/>
    <property type="project" value="UniProtKB-UniRule"/>
</dbReference>